<dbReference type="InterPro" id="IPR050277">
    <property type="entry name" value="Sodium:Solute_Symporter"/>
</dbReference>
<evidence type="ECO:0000313" key="17">
    <source>
        <dbReference type="Proteomes" id="UP000824242"/>
    </source>
</evidence>
<evidence type="ECO:0000256" key="8">
    <source>
        <dbReference type="ARBA" id="ARBA00023053"/>
    </source>
</evidence>
<feature type="transmembrane region" description="Helical" evidence="15">
    <location>
        <begin position="286"/>
        <end position="305"/>
    </location>
</feature>
<keyword evidence="10 15" id="KW-0472">Membrane</keyword>
<keyword evidence="3" id="KW-0813">Transport</keyword>
<keyword evidence="9" id="KW-0406">Ion transport</keyword>
<feature type="compositionally biased region" description="Polar residues" evidence="14">
    <location>
        <begin position="383"/>
        <end position="399"/>
    </location>
</feature>
<dbReference type="AlphaFoldDB" id="A0A9D1AMP2"/>
<dbReference type="EMBL" id="DVGZ01000075">
    <property type="protein sequence ID" value="HIR47442.1"/>
    <property type="molecule type" value="Genomic_DNA"/>
</dbReference>
<dbReference type="Gene3D" id="1.20.1730.10">
    <property type="entry name" value="Sodium/glucose cotransporter"/>
    <property type="match status" value="1"/>
</dbReference>
<dbReference type="InterPro" id="IPR001734">
    <property type="entry name" value="Na/solute_symporter"/>
</dbReference>
<dbReference type="CDD" id="cd10322">
    <property type="entry name" value="SLC5sbd"/>
    <property type="match status" value="1"/>
</dbReference>
<evidence type="ECO:0000256" key="7">
    <source>
        <dbReference type="ARBA" id="ARBA00022989"/>
    </source>
</evidence>
<evidence type="ECO:0000256" key="10">
    <source>
        <dbReference type="ARBA" id="ARBA00023136"/>
    </source>
</evidence>
<dbReference type="PROSITE" id="PS00457">
    <property type="entry name" value="NA_SOLUT_SYMP_2"/>
    <property type="match status" value="1"/>
</dbReference>
<feature type="transmembrane region" description="Helical" evidence="15">
    <location>
        <begin position="207"/>
        <end position="240"/>
    </location>
</feature>
<dbReference type="GO" id="GO:0006814">
    <property type="term" value="P:sodium ion transport"/>
    <property type="evidence" value="ECO:0007669"/>
    <property type="project" value="UniProtKB-KW"/>
</dbReference>
<feature type="non-terminal residue" evidence="16">
    <location>
        <position position="1"/>
    </location>
</feature>
<feature type="transmembrane region" description="Helical" evidence="15">
    <location>
        <begin position="75"/>
        <end position="95"/>
    </location>
</feature>
<accession>A0A9D1AMP2</accession>
<evidence type="ECO:0000256" key="2">
    <source>
        <dbReference type="ARBA" id="ARBA00006434"/>
    </source>
</evidence>
<feature type="region of interest" description="Disordered" evidence="14">
    <location>
        <begin position="383"/>
        <end position="410"/>
    </location>
</feature>
<evidence type="ECO:0000256" key="1">
    <source>
        <dbReference type="ARBA" id="ARBA00004651"/>
    </source>
</evidence>
<dbReference type="PROSITE" id="PS50283">
    <property type="entry name" value="NA_SOLUT_SYMP_3"/>
    <property type="match status" value="1"/>
</dbReference>
<dbReference type="PANTHER" id="PTHR48086:SF3">
    <property type="entry name" value="SODIUM_PROLINE SYMPORTER"/>
    <property type="match status" value="1"/>
</dbReference>
<evidence type="ECO:0000256" key="13">
    <source>
        <dbReference type="RuleBase" id="RU362091"/>
    </source>
</evidence>
<dbReference type="InterPro" id="IPR018212">
    <property type="entry name" value="Na/solute_symporter_CS"/>
</dbReference>
<keyword evidence="6" id="KW-0769">Symport</keyword>
<evidence type="ECO:0000256" key="4">
    <source>
        <dbReference type="ARBA" id="ARBA00022475"/>
    </source>
</evidence>
<comment type="caution">
    <text evidence="16">The sequence shown here is derived from an EMBL/GenBank/DDBJ whole genome shotgun (WGS) entry which is preliminary data.</text>
</comment>
<reference evidence="16" key="1">
    <citation type="submission" date="2020-10" db="EMBL/GenBank/DDBJ databases">
        <authorList>
            <person name="Gilroy R."/>
        </authorList>
    </citation>
    <scope>NUCLEOTIDE SEQUENCE</scope>
    <source>
        <strain evidence="16">ChiSxjej1B13-7958</strain>
    </source>
</reference>
<keyword evidence="8" id="KW-0915">Sodium</keyword>
<feature type="transmembrane region" description="Helical" evidence="15">
    <location>
        <begin position="115"/>
        <end position="142"/>
    </location>
</feature>
<dbReference type="InterPro" id="IPR038377">
    <property type="entry name" value="Na/Glc_symporter_sf"/>
</dbReference>
<dbReference type="GO" id="GO:0005886">
    <property type="term" value="C:plasma membrane"/>
    <property type="evidence" value="ECO:0007669"/>
    <property type="project" value="UniProtKB-SubCell"/>
</dbReference>
<protein>
    <submittedName>
        <fullName evidence="16">Sodium:solute symporter family protein</fullName>
    </submittedName>
</protein>
<evidence type="ECO:0000256" key="12">
    <source>
        <dbReference type="ARBA" id="ARBA00033708"/>
    </source>
</evidence>
<sequence length="410" mass="43265">QMFEKRYQSPRMKTFAALLIFIFMVPYSASVYSGLSYLCEIALGIRYEWAMLAIAAVAAAYLIAGGYIASLRADLIQGIVMIGGVLLMVGFVLASPEVGGFSVGMERLTGIMEEAGILSLDGAGTAQLIGLCLLTSVGTWGMPQMIQKFYGVADQKAIRAGTVISTVFCAVISVCAYFIGSLTRLFFTETPAGGTDQMIPIILDRTLPVVLLGVVLVLVLSASVSTLSGITLSACSAISMDLIAARRKQEDKSKTLRQTRLLCLVFIVLSFLIAVFKTPILTLMSFSWGTISGAFLAPYFLGLWWKRMNRTGAWAGMLVGAAVSLILAAASGFDSGSAALFGVIAMASSFAACLIATPIGCKLGGAFAQVPAEFFDPDFSLQTGEGKQASAVSEQTSAGPESGARIRAKN</sequence>
<feature type="transmembrane region" description="Helical" evidence="15">
    <location>
        <begin position="49"/>
        <end position="68"/>
    </location>
</feature>
<organism evidence="16 17">
    <name type="scientific">Candidatus Caccousia avicola</name>
    <dbReference type="NCBI Taxonomy" id="2840721"/>
    <lineage>
        <taxon>Bacteria</taxon>
        <taxon>Bacillati</taxon>
        <taxon>Bacillota</taxon>
        <taxon>Clostridia</taxon>
        <taxon>Eubacteriales</taxon>
        <taxon>Oscillospiraceae</taxon>
        <taxon>Oscillospiraceae incertae sedis</taxon>
        <taxon>Candidatus Caccousia</taxon>
    </lineage>
</organism>
<evidence type="ECO:0000256" key="9">
    <source>
        <dbReference type="ARBA" id="ARBA00023065"/>
    </source>
</evidence>
<dbReference type="GO" id="GO:0046942">
    <property type="term" value="P:carboxylic acid transport"/>
    <property type="evidence" value="ECO:0007669"/>
    <property type="project" value="UniProtKB-ARBA"/>
</dbReference>
<evidence type="ECO:0000256" key="6">
    <source>
        <dbReference type="ARBA" id="ARBA00022847"/>
    </source>
</evidence>
<dbReference type="Proteomes" id="UP000824242">
    <property type="component" value="Unassembled WGS sequence"/>
</dbReference>
<reference evidence="16" key="2">
    <citation type="journal article" date="2021" name="PeerJ">
        <title>Extensive microbial diversity within the chicken gut microbiome revealed by metagenomics and culture.</title>
        <authorList>
            <person name="Gilroy R."/>
            <person name="Ravi A."/>
            <person name="Getino M."/>
            <person name="Pursley I."/>
            <person name="Horton D.L."/>
            <person name="Alikhan N.F."/>
            <person name="Baker D."/>
            <person name="Gharbi K."/>
            <person name="Hall N."/>
            <person name="Watson M."/>
            <person name="Adriaenssens E.M."/>
            <person name="Foster-Nyarko E."/>
            <person name="Jarju S."/>
            <person name="Secka A."/>
            <person name="Antonio M."/>
            <person name="Oren A."/>
            <person name="Chaudhuri R.R."/>
            <person name="La Ragione R."/>
            <person name="Hildebrand F."/>
            <person name="Pallen M.J."/>
        </authorList>
    </citation>
    <scope>NUCLEOTIDE SEQUENCE</scope>
    <source>
        <strain evidence="16">ChiSxjej1B13-7958</strain>
    </source>
</reference>
<evidence type="ECO:0000256" key="14">
    <source>
        <dbReference type="SAM" id="MobiDB-lite"/>
    </source>
</evidence>
<feature type="transmembrane region" description="Helical" evidence="15">
    <location>
        <begin position="339"/>
        <end position="359"/>
    </location>
</feature>
<keyword evidence="11" id="KW-0739">Sodium transport</keyword>
<dbReference type="PANTHER" id="PTHR48086">
    <property type="entry name" value="SODIUM/PROLINE SYMPORTER-RELATED"/>
    <property type="match status" value="1"/>
</dbReference>
<evidence type="ECO:0000256" key="3">
    <source>
        <dbReference type="ARBA" id="ARBA00022448"/>
    </source>
</evidence>
<dbReference type="GO" id="GO:0015293">
    <property type="term" value="F:symporter activity"/>
    <property type="evidence" value="ECO:0007669"/>
    <property type="project" value="UniProtKB-KW"/>
</dbReference>
<keyword evidence="4" id="KW-1003">Cell membrane</keyword>
<comment type="subcellular location">
    <subcellularLocation>
        <location evidence="1">Cell membrane</location>
        <topology evidence="1">Multi-pass membrane protein</topology>
    </subcellularLocation>
</comment>
<evidence type="ECO:0000256" key="5">
    <source>
        <dbReference type="ARBA" id="ARBA00022692"/>
    </source>
</evidence>
<dbReference type="Pfam" id="PF00474">
    <property type="entry name" value="SSF"/>
    <property type="match status" value="1"/>
</dbReference>
<keyword evidence="5 15" id="KW-0812">Transmembrane</keyword>
<evidence type="ECO:0000256" key="11">
    <source>
        <dbReference type="ARBA" id="ARBA00023201"/>
    </source>
</evidence>
<keyword evidence="7 15" id="KW-1133">Transmembrane helix</keyword>
<feature type="transmembrane region" description="Helical" evidence="15">
    <location>
        <begin position="163"/>
        <end position="187"/>
    </location>
</feature>
<name>A0A9D1AMP2_9FIRM</name>
<evidence type="ECO:0000256" key="15">
    <source>
        <dbReference type="SAM" id="Phobius"/>
    </source>
</evidence>
<evidence type="ECO:0000313" key="16">
    <source>
        <dbReference type="EMBL" id="HIR47442.1"/>
    </source>
</evidence>
<comment type="catalytic activity">
    <reaction evidence="12">
        <text>L-proline(in) + Na(+)(in) = L-proline(out) + Na(+)(out)</text>
        <dbReference type="Rhea" id="RHEA:28967"/>
        <dbReference type="ChEBI" id="CHEBI:29101"/>
        <dbReference type="ChEBI" id="CHEBI:60039"/>
    </reaction>
</comment>
<comment type="similarity">
    <text evidence="2 13">Belongs to the sodium:solute symporter (SSF) (TC 2.A.21) family.</text>
</comment>
<proteinExistence type="inferred from homology"/>
<gene>
    <name evidence="16" type="ORF">IAB89_07260</name>
</gene>
<feature type="transmembrane region" description="Helical" evidence="15">
    <location>
        <begin position="312"/>
        <end position="333"/>
    </location>
</feature>
<feature type="transmembrane region" description="Helical" evidence="15">
    <location>
        <begin position="261"/>
        <end position="280"/>
    </location>
</feature>